<dbReference type="InterPro" id="IPR011032">
    <property type="entry name" value="GroES-like_sf"/>
</dbReference>
<evidence type="ECO:0000313" key="3">
    <source>
        <dbReference type="Proteomes" id="UP000738349"/>
    </source>
</evidence>
<protein>
    <recommendedName>
        <fullName evidence="1">Enoyl reductase (ER) domain-containing protein</fullName>
    </recommendedName>
</protein>
<dbReference type="InterPro" id="IPR020843">
    <property type="entry name" value="ER"/>
</dbReference>
<dbReference type="Gene3D" id="3.40.50.720">
    <property type="entry name" value="NAD(P)-binding Rossmann-like Domain"/>
    <property type="match status" value="1"/>
</dbReference>
<keyword evidence="3" id="KW-1185">Reference proteome</keyword>
<dbReference type="Proteomes" id="UP000738349">
    <property type="component" value="Unassembled WGS sequence"/>
</dbReference>
<name>A0A9P9D037_9HYPO</name>
<dbReference type="InterPro" id="IPR013154">
    <property type="entry name" value="ADH-like_N"/>
</dbReference>
<dbReference type="InterPro" id="IPR036291">
    <property type="entry name" value="NAD(P)-bd_dom_sf"/>
</dbReference>
<dbReference type="InterPro" id="IPR052711">
    <property type="entry name" value="Zinc_ADH-like"/>
</dbReference>
<feature type="domain" description="Enoyl reductase (ER)" evidence="1">
    <location>
        <begin position="16"/>
        <end position="346"/>
    </location>
</feature>
<dbReference type="EMBL" id="JAGMUV010000046">
    <property type="protein sequence ID" value="KAH7110275.1"/>
    <property type="molecule type" value="Genomic_DNA"/>
</dbReference>
<gene>
    <name evidence="2" type="ORF">EDB81DRAFT_736283</name>
</gene>
<organism evidence="2 3">
    <name type="scientific">Dactylonectria macrodidyma</name>
    <dbReference type="NCBI Taxonomy" id="307937"/>
    <lineage>
        <taxon>Eukaryota</taxon>
        <taxon>Fungi</taxon>
        <taxon>Dikarya</taxon>
        <taxon>Ascomycota</taxon>
        <taxon>Pezizomycotina</taxon>
        <taxon>Sordariomycetes</taxon>
        <taxon>Hypocreomycetidae</taxon>
        <taxon>Hypocreales</taxon>
        <taxon>Nectriaceae</taxon>
        <taxon>Dactylonectria</taxon>
    </lineage>
</organism>
<dbReference type="SMART" id="SM00829">
    <property type="entry name" value="PKS_ER"/>
    <property type="match status" value="1"/>
</dbReference>
<sequence>MAAPKTYSAFRRTSGDLPRTVELTSEVLPTDLRPTEVLIKIHAVSLNFRDVAMLTGIYPVAVEEFGIPASDCAAEVVETGSEVKDFTVGDPVTVLFDTTNFTGVEDEASQSLGGDVPGVLREFAVYEEAVLLKLPEHLTWEEGAVLSCAGLTAWVALGAPGSIGKARSALLQGTGGVSMCALLICLVAGIQPIITSSSDKKLEFIKKMSPKIHGINYKTTPDIVTEVQRITDGNGVDIVINNTGPASIPSDISMLRQKGGVVSLVGFLDGINANWEPSAIMALMGKQASLKGIATGSKEDFVRMNHFLKEKKVRFSSTIDRVFPFHESKAAFDLLLSGGHVGKIIIKF</sequence>
<dbReference type="PANTHER" id="PTHR45033:SF1">
    <property type="entry name" value="OXIDOREDUCTASE (EUROFUNG)"/>
    <property type="match status" value="1"/>
</dbReference>
<dbReference type="CDD" id="cd08276">
    <property type="entry name" value="MDR7"/>
    <property type="match status" value="1"/>
</dbReference>
<evidence type="ECO:0000313" key="2">
    <source>
        <dbReference type="EMBL" id="KAH7110275.1"/>
    </source>
</evidence>
<dbReference type="SUPFAM" id="SSF50129">
    <property type="entry name" value="GroES-like"/>
    <property type="match status" value="1"/>
</dbReference>
<accession>A0A9P9D037</accession>
<dbReference type="InterPro" id="IPR013149">
    <property type="entry name" value="ADH-like_C"/>
</dbReference>
<evidence type="ECO:0000259" key="1">
    <source>
        <dbReference type="SMART" id="SM00829"/>
    </source>
</evidence>
<reference evidence="2" key="1">
    <citation type="journal article" date="2021" name="Nat. Commun.">
        <title>Genetic determinants of endophytism in the Arabidopsis root mycobiome.</title>
        <authorList>
            <person name="Mesny F."/>
            <person name="Miyauchi S."/>
            <person name="Thiergart T."/>
            <person name="Pickel B."/>
            <person name="Atanasova L."/>
            <person name="Karlsson M."/>
            <person name="Huettel B."/>
            <person name="Barry K.W."/>
            <person name="Haridas S."/>
            <person name="Chen C."/>
            <person name="Bauer D."/>
            <person name="Andreopoulos W."/>
            <person name="Pangilinan J."/>
            <person name="LaButti K."/>
            <person name="Riley R."/>
            <person name="Lipzen A."/>
            <person name="Clum A."/>
            <person name="Drula E."/>
            <person name="Henrissat B."/>
            <person name="Kohler A."/>
            <person name="Grigoriev I.V."/>
            <person name="Martin F.M."/>
            <person name="Hacquard S."/>
        </authorList>
    </citation>
    <scope>NUCLEOTIDE SEQUENCE</scope>
    <source>
        <strain evidence="2">MPI-CAGE-AT-0147</strain>
    </source>
</reference>
<dbReference type="GO" id="GO:0016491">
    <property type="term" value="F:oxidoreductase activity"/>
    <property type="evidence" value="ECO:0007669"/>
    <property type="project" value="InterPro"/>
</dbReference>
<dbReference type="PANTHER" id="PTHR45033">
    <property type="match status" value="1"/>
</dbReference>
<dbReference type="Pfam" id="PF08240">
    <property type="entry name" value="ADH_N"/>
    <property type="match status" value="1"/>
</dbReference>
<dbReference type="Gene3D" id="3.90.180.10">
    <property type="entry name" value="Medium-chain alcohol dehydrogenases, catalytic domain"/>
    <property type="match status" value="1"/>
</dbReference>
<dbReference type="AlphaFoldDB" id="A0A9P9D037"/>
<dbReference type="OrthoDB" id="3509362at2759"/>
<comment type="caution">
    <text evidence="2">The sequence shown here is derived from an EMBL/GenBank/DDBJ whole genome shotgun (WGS) entry which is preliminary data.</text>
</comment>
<dbReference type="Pfam" id="PF00107">
    <property type="entry name" value="ADH_zinc_N"/>
    <property type="match status" value="1"/>
</dbReference>
<proteinExistence type="predicted"/>
<dbReference type="SUPFAM" id="SSF51735">
    <property type="entry name" value="NAD(P)-binding Rossmann-fold domains"/>
    <property type="match status" value="1"/>
</dbReference>